<name>A0A0R3PX61_ANGCS</name>
<reference evidence="1 2" key="2">
    <citation type="submission" date="2018-11" db="EMBL/GenBank/DDBJ databases">
        <authorList>
            <consortium name="Pathogen Informatics"/>
        </authorList>
    </citation>
    <scope>NUCLEOTIDE SEQUENCE [LARGE SCALE GENOMIC DNA]</scope>
    <source>
        <strain evidence="1 2">Costa Rica</strain>
    </source>
</reference>
<dbReference type="Proteomes" id="UP000267027">
    <property type="component" value="Unassembled WGS sequence"/>
</dbReference>
<reference evidence="3" key="1">
    <citation type="submission" date="2017-02" db="UniProtKB">
        <authorList>
            <consortium name="WormBaseParasite"/>
        </authorList>
    </citation>
    <scope>IDENTIFICATION</scope>
</reference>
<accession>A0A0R3PX61</accession>
<organism evidence="3">
    <name type="scientific">Angiostrongylus costaricensis</name>
    <name type="common">Nematode worm</name>
    <dbReference type="NCBI Taxonomy" id="334426"/>
    <lineage>
        <taxon>Eukaryota</taxon>
        <taxon>Metazoa</taxon>
        <taxon>Ecdysozoa</taxon>
        <taxon>Nematoda</taxon>
        <taxon>Chromadorea</taxon>
        <taxon>Rhabditida</taxon>
        <taxon>Rhabditina</taxon>
        <taxon>Rhabditomorpha</taxon>
        <taxon>Strongyloidea</taxon>
        <taxon>Metastrongylidae</taxon>
        <taxon>Angiostrongylus</taxon>
    </lineage>
</organism>
<dbReference type="AlphaFoldDB" id="A0A0R3PX61"/>
<proteinExistence type="predicted"/>
<gene>
    <name evidence="1" type="ORF">ACOC_LOCUS10832</name>
</gene>
<sequence length="91" mass="9701">MGTPPESIAGQGPERGHRLSASLSRLSRALTLVAAQGALAAFARQRFARSLPRPGQHVWEAVVTKRREKPAGSPMGLLDGLVVAVFSCYSF</sequence>
<keyword evidence="2" id="KW-1185">Reference proteome</keyword>
<evidence type="ECO:0000313" key="2">
    <source>
        <dbReference type="Proteomes" id="UP000267027"/>
    </source>
</evidence>
<dbReference type="EMBL" id="UYYA01004554">
    <property type="protein sequence ID" value="VDM62417.1"/>
    <property type="molecule type" value="Genomic_DNA"/>
</dbReference>
<evidence type="ECO:0000313" key="1">
    <source>
        <dbReference type="EMBL" id="VDM62417.1"/>
    </source>
</evidence>
<dbReference type="WBParaSite" id="ACOC_0001083101-mRNA-1">
    <property type="protein sequence ID" value="ACOC_0001083101-mRNA-1"/>
    <property type="gene ID" value="ACOC_0001083101"/>
</dbReference>
<evidence type="ECO:0000313" key="3">
    <source>
        <dbReference type="WBParaSite" id="ACOC_0001083101-mRNA-1"/>
    </source>
</evidence>
<protein>
    <submittedName>
        <fullName evidence="3">Secreted protein</fullName>
    </submittedName>
</protein>